<proteinExistence type="predicted"/>
<dbReference type="EMBL" id="VSSQ01004508">
    <property type="protein sequence ID" value="MPM25486.1"/>
    <property type="molecule type" value="Genomic_DNA"/>
</dbReference>
<dbReference type="SUPFAM" id="SSF75138">
    <property type="entry name" value="HprK N-terminal domain-like"/>
    <property type="match status" value="1"/>
</dbReference>
<evidence type="ECO:0000313" key="2">
    <source>
        <dbReference type="EMBL" id="MPM25486.1"/>
    </source>
</evidence>
<organism evidence="2">
    <name type="scientific">bioreactor metagenome</name>
    <dbReference type="NCBI Taxonomy" id="1076179"/>
    <lineage>
        <taxon>unclassified sequences</taxon>
        <taxon>metagenomes</taxon>
        <taxon>ecological metagenomes</taxon>
    </lineage>
</organism>
<feature type="domain" description="DRTGG" evidence="1">
    <location>
        <begin position="5"/>
        <end position="104"/>
    </location>
</feature>
<dbReference type="Gene3D" id="3.40.1390.20">
    <property type="entry name" value="HprK N-terminal domain-like"/>
    <property type="match status" value="1"/>
</dbReference>
<comment type="caution">
    <text evidence="2">The sequence shown here is derived from an EMBL/GenBank/DDBJ whole genome shotgun (WGS) entry which is preliminary data.</text>
</comment>
<reference evidence="2" key="1">
    <citation type="submission" date="2019-08" db="EMBL/GenBank/DDBJ databases">
        <authorList>
            <person name="Kucharzyk K."/>
            <person name="Murdoch R.W."/>
            <person name="Higgins S."/>
            <person name="Loffler F."/>
        </authorList>
    </citation>
    <scope>NUCLEOTIDE SEQUENCE</scope>
</reference>
<gene>
    <name evidence="2" type="ORF">SDC9_71981</name>
</gene>
<name>A0A644YA97_9ZZZZ</name>
<dbReference type="AlphaFoldDB" id="A0A644YA97"/>
<dbReference type="InterPro" id="IPR010766">
    <property type="entry name" value="DRTGG"/>
</dbReference>
<evidence type="ECO:0000259" key="1">
    <source>
        <dbReference type="Pfam" id="PF07085"/>
    </source>
</evidence>
<protein>
    <recommendedName>
        <fullName evidence="1">DRTGG domain-containing protein</fullName>
    </recommendedName>
</protein>
<sequence length="126" mass="13484">MNVSELITMINGKLMNPNANLTREVKGGCGADLMSDVLASIKPEAVLLTGLCNPQVVRTAQMADVAAIILVRGKIPPKETIELAKEEKIALISSPYGMFELCGRLYAAGLTSFEMPVNDPECGCEE</sequence>
<accession>A0A644YA97</accession>
<dbReference type="InterPro" id="IPR028979">
    <property type="entry name" value="Ser_kin/Pase_Hpr-like_N_sf"/>
</dbReference>
<dbReference type="Pfam" id="PF07085">
    <property type="entry name" value="DRTGG"/>
    <property type="match status" value="1"/>
</dbReference>